<name>A0A100WSY2_MYCFO</name>
<dbReference type="AlphaFoldDB" id="A0A100WSY2"/>
<dbReference type="RefSeq" id="WP_061264308.1">
    <property type="nucleotide sequence ID" value="NZ_BCSZ01000035.1"/>
</dbReference>
<organism evidence="1 2">
    <name type="scientific">Mycolicibacterium fortuitum subsp. acetamidolyticum</name>
    <dbReference type="NCBI Taxonomy" id="144550"/>
    <lineage>
        <taxon>Bacteria</taxon>
        <taxon>Bacillati</taxon>
        <taxon>Actinomycetota</taxon>
        <taxon>Actinomycetes</taxon>
        <taxon>Mycobacteriales</taxon>
        <taxon>Mycobacteriaceae</taxon>
        <taxon>Mycolicibacterium</taxon>
    </lineage>
</organism>
<proteinExistence type="predicted"/>
<dbReference type="EMBL" id="BCSZ01000035">
    <property type="protein sequence ID" value="GAT03727.1"/>
    <property type="molecule type" value="Genomic_DNA"/>
</dbReference>
<gene>
    <name evidence="1" type="ORF">RMCFA_3839</name>
</gene>
<accession>A0A100WSY2</accession>
<evidence type="ECO:0000313" key="2">
    <source>
        <dbReference type="Proteomes" id="UP000069705"/>
    </source>
</evidence>
<evidence type="ECO:0008006" key="3">
    <source>
        <dbReference type="Google" id="ProtNLM"/>
    </source>
</evidence>
<reference evidence="1 2" key="1">
    <citation type="journal article" date="2016" name="Genome Announc.">
        <title>Draft Genome Sequences of Five Rapidly Growing Mycobacterium Species, M. thermoresistibile, M. fortuitum subsp. acetamidolyticum, M. canariasense, M. brisbanense, and M. novocastrense.</title>
        <authorList>
            <person name="Katahira K."/>
            <person name="Ogura Y."/>
            <person name="Gotoh Y."/>
            <person name="Hayashi T."/>
        </authorList>
    </citation>
    <scope>NUCLEOTIDE SEQUENCE [LARGE SCALE GENOMIC DNA]</scope>
    <source>
        <strain evidence="1 2">JCM6368</strain>
    </source>
</reference>
<reference evidence="2" key="2">
    <citation type="submission" date="2016-02" db="EMBL/GenBank/DDBJ databases">
        <title>Draft genome sequence of five rapidly growing Mycobacterium species.</title>
        <authorList>
            <person name="Katahira K."/>
            <person name="Gotou Y."/>
            <person name="Iida K."/>
            <person name="Ogura Y."/>
            <person name="Hayashi T."/>
        </authorList>
    </citation>
    <scope>NUCLEOTIDE SEQUENCE [LARGE SCALE GENOMIC DNA]</scope>
    <source>
        <strain evidence="2">JCM6368</strain>
    </source>
</reference>
<dbReference type="Proteomes" id="UP000069705">
    <property type="component" value="Unassembled WGS sequence"/>
</dbReference>
<comment type="caution">
    <text evidence="1">The sequence shown here is derived from an EMBL/GenBank/DDBJ whole genome shotgun (WGS) entry which is preliminary data.</text>
</comment>
<evidence type="ECO:0000313" key="1">
    <source>
        <dbReference type="EMBL" id="GAT03727.1"/>
    </source>
</evidence>
<sequence>MSGSDIVRIEPRGGTVLRIEHASGLIHDTDFSYLLRDNPPDSVFASFTAETIQAAELVHGTVAWHRPEGLVDLANHVIEEHAEVGECVGSCGWEPGDSLVIRPATESEE</sequence>
<protein>
    <recommendedName>
        <fullName evidence="3">DUF2442 domain-containing protein</fullName>
    </recommendedName>
</protein>